<accession>W6ZPN8</accession>
<reference evidence="2 3" key="1">
    <citation type="journal article" date="2013" name="PLoS Genet.">
        <title>Comparative genome structure, secondary metabolite, and effector coding capacity across Cochliobolus pathogens.</title>
        <authorList>
            <person name="Condon B.J."/>
            <person name="Leng Y."/>
            <person name="Wu D."/>
            <person name="Bushley K.E."/>
            <person name="Ohm R.A."/>
            <person name="Otillar R."/>
            <person name="Martin J."/>
            <person name="Schackwitz W."/>
            <person name="Grimwood J."/>
            <person name="MohdZainudin N."/>
            <person name="Xue C."/>
            <person name="Wang R."/>
            <person name="Manning V.A."/>
            <person name="Dhillon B."/>
            <person name="Tu Z.J."/>
            <person name="Steffenson B.J."/>
            <person name="Salamov A."/>
            <person name="Sun H."/>
            <person name="Lowry S."/>
            <person name="LaButti K."/>
            <person name="Han J."/>
            <person name="Copeland A."/>
            <person name="Lindquist E."/>
            <person name="Barry K."/>
            <person name="Schmutz J."/>
            <person name="Baker S.E."/>
            <person name="Ciuffetti L.M."/>
            <person name="Grigoriev I.V."/>
            <person name="Zhong S."/>
            <person name="Turgeon B.G."/>
        </authorList>
    </citation>
    <scope>NUCLEOTIDE SEQUENCE [LARGE SCALE GENOMIC DNA]</scope>
    <source>
        <strain evidence="2 3">ATCC 44560</strain>
    </source>
</reference>
<keyword evidence="3" id="KW-1185">Reference proteome</keyword>
<keyword evidence="1" id="KW-0472">Membrane</keyword>
<dbReference type="RefSeq" id="XP_007687891.1">
    <property type="nucleotide sequence ID" value="XM_007689701.1"/>
</dbReference>
<keyword evidence="1" id="KW-1133">Transmembrane helix</keyword>
<dbReference type="OrthoDB" id="10409583at2759"/>
<keyword evidence="1" id="KW-0812">Transmembrane</keyword>
<feature type="non-terminal residue" evidence="2">
    <location>
        <position position="1"/>
    </location>
</feature>
<dbReference type="GeneID" id="19128590"/>
<gene>
    <name evidence="2" type="ORF">COCMIDRAFT_95138</name>
</gene>
<dbReference type="HOGENOM" id="CLU_196945_0_0_1"/>
<protein>
    <submittedName>
        <fullName evidence="2">Uncharacterized protein</fullName>
    </submittedName>
</protein>
<dbReference type="EMBL" id="KI963981">
    <property type="protein sequence ID" value="EUC45581.1"/>
    <property type="molecule type" value="Genomic_DNA"/>
</dbReference>
<proteinExistence type="predicted"/>
<evidence type="ECO:0000313" key="3">
    <source>
        <dbReference type="Proteomes" id="UP000054032"/>
    </source>
</evidence>
<evidence type="ECO:0000313" key="2">
    <source>
        <dbReference type="EMBL" id="EUC45581.1"/>
    </source>
</evidence>
<name>W6ZPN8_COCMI</name>
<dbReference type="KEGG" id="bor:COCMIDRAFT_95138"/>
<feature type="transmembrane region" description="Helical" evidence="1">
    <location>
        <begin position="37"/>
        <end position="58"/>
    </location>
</feature>
<dbReference type="Proteomes" id="UP000054032">
    <property type="component" value="Unassembled WGS sequence"/>
</dbReference>
<dbReference type="AlphaFoldDB" id="W6ZPN8"/>
<organism evidence="2 3">
    <name type="scientific">Bipolaris oryzae ATCC 44560</name>
    <dbReference type="NCBI Taxonomy" id="930090"/>
    <lineage>
        <taxon>Eukaryota</taxon>
        <taxon>Fungi</taxon>
        <taxon>Dikarya</taxon>
        <taxon>Ascomycota</taxon>
        <taxon>Pezizomycotina</taxon>
        <taxon>Dothideomycetes</taxon>
        <taxon>Pleosporomycetidae</taxon>
        <taxon>Pleosporales</taxon>
        <taxon>Pleosporineae</taxon>
        <taxon>Pleosporaceae</taxon>
        <taxon>Bipolaris</taxon>
    </lineage>
</organism>
<evidence type="ECO:0000256" key="1">
    <source>
        <dbReference type="SAM" id="Phobius"/>
    </source>
</evidence>
<sequence>SLTETRCFFWFLWLHSSARLATHVEIRPRVNLHLPCAYLLTCVSIHLLLCVITSRILAKGRHAC</sequence>